<keyword evidence="3" id="KW-1185">Reference proteome</keyword>
<dbReference type="EMBL" id="JAGXOE010000570">
    <property type="protein sequence ID" value="MBS4104867.1"/>
    <property type="molecule type" value="Genomic_DNA"/>
</dbReference>
<dbReference type="SUPFAM" id="SSF48557">
    <property type="entry name" value="L-aspartase-like"/>
    <property type="match status" value="1"/>
</dbReference>
<proteinExistence type="predicted"/>
<reference evidence="2 3" key="1">
    <citation type="submission" date="2021-04" db="EMBL/GenBank/DDBJ databases">
        <title>Whole genome sequence analysis of a thiophenic sulfur metabolizing bacteria.</title>
        <authorList>
            <person name="Akhtar N."/>
            <person name="Akram J."/>
            <person name="Aslam A."/>
        </authorList>
    </citation>
    <scope>NUCLEOTIDE SEQUENCE [LARGE SCALE GENOMIC DNA]</scope>
    <source>
        <strain evidence="2 3">3OW</strain>
    </source>
</reference>
<protein>
    <submittedName>
        <fullName evidence="2">Aromatic amino acid lyase</fullName>
    </submittedName>
</protein>
<comment type="caution">
    <text evidence="2">The sequence shown here is derived from an EMBL/GenBank/DDBJ whole genome shotgun (WGS) entry which is preliminary data.</text>
</comment>
<evidence type="ECO:0000313" key="2">
    <source>
        <dbReference type="EMBL" id="MBS4104867.1"/>
    </source>
</evidence>
<dbReference type="Proteomes" id="UP000676853">
    <property type="component" value="Unassembled WGS sequence"/>
</dbReference>
<evidence type="ECO:0000256" key="1">
    <source>
        <dbReference type="ARBA" id="ARBA00023239"/>
    </source>
</evidence>
<dbReference type="Gene3D" id="1.10.275.10">
    <property type="entry name" value="Fumarase/aspartase (N-terminal domain)"/>
    <property type="match status" value="1"/>
</dbReference>
<name>A0ABS5NKN6_TSUPA</name>
<dbReference type="InterPro" id="IPR008948">
    <property type="entry name" value="L-Aspartase-like"/>
</dbReference>
<sequence length="63" mass="6510">MTMTTITLHPGNVALTDLAGIYWNNGSAKLDRSFDAGIEKAAARIAEIAAGNAPVYGINTGFG</sequence>
<gene>
    <name evidence="2" type="ORF">KFZ73_26985</name>
</gene>
<organism evidence="2 3">
    <name type="scientific">Tsukamurella paurometabola</name>
    <name type="common">Corynebacterium paurometabolum</name>
    <dbReference type="NCBI Taxonomy" id="2061"/>
    <lineage>
        <taxon>Bacteria</taxon>
        <taxon>Bacillati</taxon>
        <taxon>Actinomycetota</taxon>
        <taxon>Actinomycetes</taxon>
        <taxon>Mycobacteriales</taxon>
        <taxon>Tsukamurellaceae</taxon>
        <taxon>Tsukamurella</taxon>
    </lineage>
</organism>
<keyword evidence="1 2" id="KW-0456">Lyase</keyword>
<dbReference type="InterPro" id="IPR024083">
    <property type="entry name" value="Fumarase/histidase_N"/>
</dbReference>
<dbReference type="GO" id="GO:0016829">
    <property type="term" value="F:lyase activity"/>
    <property type="evidence" value="ECO:0007669"/>
    <property type="project" value="UniProtKB-KW"/>
</dbReference>
<feature type="non-terminal residue" evidence="2">
    <location>
        <position position="63"/>
    </location>
</feature>
<accession>A0ABS5NKN6</accession>
<evidence type="ECO:0000313" key="3">
    <source>
        <dbReference type="Proteomes" id="UP000676853"/>
    </source>
</evidence>